<dbReference type="RefSeq" id="WP_222157869.1">
    <property type="nucleotide sequence ID" value="NZ_CP081864.1"/>
</dbReference>
<evidence type="ECO:0000313" key="11">
    <source>
        <dbReference type="EMBL" id="QZN94755.1"/>
    </source>
</evidence>
<evidence type="ECO:0000256" key="5">
    <source>
        <dbReference type="ARBA" id="ARBA00022801"/>
    </source>
</evidence>
<dbReference type="GO" id="GO:0016491">
    <property type="term" value="F:oxidoreductase activity"/>
    <property type="evidence" value="ECO:0007669"/>
    <property type="project" value="UniProtKB-KW"/>
</dbReference>
<evidence type="ECO:0000313" key="12">
    <source>
        <dbReference type="Proteomes" id="UP000825886"/>
    </source>
</evidence>
<evidence type="ECO:0000256" key="2">
    <source>
        <dbReference type="ARBA" id="ARBA00007353"/>
    </source>
</evidence>
<keyword evidence="3" id="KW-0808">Transferase</keyword>
<dbReference type="NCBIfam" id="NF007998">
    <property type="entry name" value="PRK10723.1"/>
    <property type="match status" value="1"/>
</dbReference>
<comment type="catalytic activity">
    <reaction evidence="7">
        <text>adenosine + H2O + H(+) = inosine + NH4(+)</text>
        <dbReference type="Rhea" id="RHEA:24408"/>
        <dbReference type="ChEBI" id="CHEBI:15377"/>
        <dbReference type="ChEBI" id="CHEBI:15378"/>
        <dbReference type="ChEBI" id="CHEBI:16335"/>
        <dbReference type="ChEBI" id="CHEBI:17596"/>
        <dbReference type="ChEBI" id="CHEBI:28938"/>
        <dbReference type="EC" id="3.5.4.4"/>
    </reaction>
    <physiologicalReaction direction="left-to-right" evidence="7">
        <dbReference type="Rhea" id="RHEA:24409"/>
    </physiologicalReaction>
</comment>
<keyword evidence="5" id="KW-0378">Hydrolase</keyword>
<evidence type="ECO:0000256" key="4">
    <source>
        <dbReference type="ARBA" id="ARBA00022723"/>
    </source>
</evidence>
<gene>
    <name evidence="11" type="primary">pgeF</name>
    <name evidence="11" type="ORF">K6K13_15970</name>
</gene>
<proteinExistence type="inferred from homology"/>
<dbReference type="PANTHER" id="PTHR30616:SF2">
    <property type="entry name" value="PURINE NUCLEOSIDE PHOSPHORYLASE LACC1"/>
    <property type="match status" value="1"/>
</dbReference>
<organism evidence="11 12">
    <name type="scientific">Symbiopectobacterium purcellii</name>
    <dbReference type="NCBI Taxonomy" id="2871826"/>
    <lineage>
        <taxon>Bacteria</taxon>
        <taxon>Pseudomonadati</taxon>
        <taxon>Pseudomonadota</taxon>
        <taxon>Gammaproteobacteria</taxon>
        <taxon>Enterobacterales</taxon>
        <taxon>Enterobacteriaceae</taxon>
    </lineage>
</organism>
<evidence type="ECO:0000256" key="8">
    <source>
        <dbReference type="ARBA" id="ARBA00048968"/>
    </source>
</evidence>
<dbReference type="InterPro" id="IPR003730">
    <property type="entry name" value="Cu_polyphenol_OxRdtase"/>
</dbReference>
<comment type="catalytic activity">
    <reaction evidence="9">
        <text>S-methyl-5'-thioadenosine + phosphate = 5-(methylsulfanyl)-alpha-D-ribose 1-phosphate + adenine</text>
        <dbReference type="Rhea" id="RHEA:11852"/>
        <dbReference type="ChEBI" id="CHEBI:16708"/>
        <dbReference type="ChEBI" id="CHEBI:17509"/>
        <dbReference type="ChEBI" id="CHEBI:43474"/>
        <dbReference type="ChEBI" id="CHEBI:58533"/>
        <dbReference type="EC" id="2.4.2.28"/>
    </reaction>
    <physiologicalReaction direction="left-to-right" evidence="9">
        <dbReference type="Rhea" id="RHEA:11853"/>
    </physiologicalReaction>
</comment>
<keyword evidence="11" id="KW-0560">Oxidoreductase</keyword>
<accession>A0ABX9AM04</accession>
<evidence type="ECO:0000256" key="1">
    <source>
        <dbReference type="ARBA" id="ARBA00000553"/>
    </source>
</evidence>
<dbReference type="Gene3D" id="3.60.140.10">
    <property type="entry name" value="CNF1/YfiH-like putative cysteine hydrolases"/>
    <property type="match status" value="1"/>
</dbReference>
<evidence type="ECO:0000256" key="3">
    <source>
        <dbReference type="ARBA" id="ARBA00022679"/>
    </source>
</evidence>
<keyword evidence="12" id="KW-1185">Reference proteome</keyword>
<dbReference type="InterPro" id="IPR038371">
    <property type="entry name" value="Cu_polyphenol_OxRdtase_sf"/>
</dbReference>
<keyword evidence="4" id="KW-0479">Metal-binding</keyword>
<comment type="catalytic activity">
    <reaction evidence="1">
        <text>inosine + phosphate = alpha-D-ribose 1-phosphate + hypoxanthine</text>
        <dbReference type="Rhea" id="RHEA:27646"/>
        <dbReference type="ChEBI" id="CHEBI:17368"/>
        <dbReference type="ChEBI" id="CHEBI:17596"/>
        <dbReference type="ChEBI" id="CHEBI:43474"/>
        <dbReference type="ChEBI" id="CHEBI:57720"/>
        <dbReference type="EC" id="2.4.2.1"/>
    </reaction>
    <physiologicalReaction direction="left-to-right" evidence="1">
        <dbReference type="Rhea" id="RHEA:27647"/>
    </physiologicalReaction>
</comment>
<dbReference type="SUPFAM" id="SSF64438">
    <property type="entry name" value="CNF1/YfiH-like putative cysteine hydrolases"/>
    <property type="match status" value="1"/>
</dbReference>
<evidence type="ECO:0000256" key="9">
    <source>
        <dbReference type="ARBA" id="ARBA00049893"/>
    </source>
</evidence>
<name>A0ABX9AM04_9ENTR</name>
<dbReference type="CDD" id="cd16833">
    <property type="entry name" value="YfiH"/>
    <property type="match status" value="1"/>
</dbReference>
<comment type="catalytic activity">
    <reaction evidence="8">
        <text>adenosine + phosphate = alpha-D-ribose 1-phosphate + adenine</text>
        <dbReference type="Rhea" id="RHEA:27642"/>
        <dbReference type="ChEBI" id="CHEBI:16335"/>
        <dbReference type="ChEBI" id="CHEBI:16708"/>
        <dbReference type="ChEBI" id="CHEBI:43474"/>
        <dbReference type="ChEBI" id="CHEBI:57720"/>
        <dbReference type="EC" id="2.4.2.1"/>
    </reaction>
    <physiologicalReaction direction="left-to-right" evidence="8">
        <dbReference type="Rhea" id="RHEA:27643"/>
    </physiologicalReaction>
</comment>
<dbReference type="Pfam" id="PF02578">
    <property type="entry name" value="Cu-oxidase_4"/>
    <property type="match status" value="1"/>
</dbReference>
<dbReference type="Proteomes" id="UP000825886">
    <property type="component" value="Chromosome"/>
</dbReference>
<dbReference type="InterPro" id="IPR011324">
    <property type="entry name" value="Cytotoxic_necrot_fac-like_cat"/>
</dbReference>
<dbReference type="NCBIfam" id="TIGR00726">
    <property type="entry name" value="peptidoglycan editing factor PgeF"/>
    <property type="match status" value="1"/>
</dbReference>
<reference evidence="11 12" key="1">
    <citation type="submission" date="2021-08" db="EMBL/GenBank/DDBJ databases">
        <title>Culture and genomic analysis of Symbiopectobacterium purcellii sp. nov. gen. nov., isolated from the leafhopper Empoasca decipiens.</title>
        <authorList>
            <person name="Nadal-Jimenez P."/>
            <person name="Siozios S."/>
            <person name="Halliday N."/>
            <person name="Camara M."/>
            <person name="Hurst G.D.D."/>
        </authorList>
    </citation>
    <scope>NUCLEOTIDE SEQUENCE [LARGE SCALE GENOMIC DNA]</scope>
    <source>
        <strain evidence="11 12">SyEd1</strain>
    </source>
</reference>
<dbReference type="EMBL" id="CP081864">
    <property type="protein sequence ID" value="QZN94755.1"/>
    <property type="molecule type" value="Genomic_DNA"/>
</dbReference>
<dbReference type="PANTHER" id="PTHR30616">
    <property type="entry name" value="UNCHARACTERIZED PROTEIN YFIH"/>
    <property type="match status" value="1"/>
</dbReference>
<evidence type="ECO:0000256" key="6">
    <source>
        <dbReference type="ARBA" id="ARBA00022833"/>
    </source>
</evidence>
<evidence type="ECO:0000256" key="7">
    <source>
        <dbReference type="ARBA" id="ARBA00047989"/>
    </source>
</evidence>
<evidence type="ECO:0000256" key="10">
    <source>
        <dbReference type="RuleBase" id="RU361274"/>
    </source>
</evidence>
<protein>
    <recommendedName>
        <fullName evidence="10">Purine nucleoside phosphorylase</fullName>
    </recommendedName>
</protein>
<sequence>MTSELILPDWPAPQRVRACSTTRRGGVSQTPYDSLNLGAHVGDRPETVLDNRQRLVTLADLPAMPQWLNQVHGTQVVSLASSVSGVPTGDAAYTNQPGLVCAVMTADCLPVLFCSESGDEVAAAHAGWRGLCSGVLEATLHHFRAPSSSVMAWLGPAIGPQAFEVGPEVRDAFIEQHPAAADAFIAKGNKFIADIYQLARLRLQAQGVTKIFGGDACTVTQADKFFSYRRDGTTGRMASLIWLI</sequence>
<comment type="similarity">
    <text evidence="2 10">Belongs to the purine nucleoside phosphorylase YfiH/LACC1 family.</text>
</comment>
<keyword evidence="6" id="KW-0862">Zinc</keyword>